<dbReference type="Gene3D" id="3.40.50.620">
    <property type="entry name" value="HUPs"/>
    <property type="match status" value="1"/>
</dbReference>
<dbReference type="PANTHER" id="PTHR46268:SF6">
    <property type="entry name" value="UNIVERSAL STRESS PROTEIN UP12"/>
    <property type="match status" value="1"/>
</dbReference>
<name>A0A3G3JXL5_9BACL</name>
<dbReference type="SUPFAM" id="SSF52402">
    <property type="entry name" value="Adenine nucleotide alpha hydrolases-like"/>
    <property type="match status" value="1"/>
</dbReference>
<dbReference type="PANTHER" id="PTHR46268">
    <property type="entry name" value="STRESS RESPONSE PROTEIN NHAX"/>
    <property type="match status" value="1"/>
</dbReference>
<keyword evidence="4" id="KW-1185">Reference proteome</keyword>
<dbReference type="EMBL" id="CP033433">
    <property type="protein sequence ID" value="AYQ72990.1"/>
    <property type="molecule type" value="Genomic_DNA"/>
</dbReference>
<accession>A0A3G3JXL5</accession>
<evidence type="ECO:0000256" key="1">
    <source>
        <dbReference type="ARBA" id="ARBA00008791"/>
    </source>
</evidence>
<dbReference type="AlphaFoldDB" id="A0A3G3JXL5"/>
<organism evidence="3 4">
    <name type="scientific">Cohnella candidum</name>
    <dbReference type="NCBI Taxonomy" id="2674991"/>
    <lineage>
        <taxon>Bacteria</taxon>
        <taxon>Bacillati</taxon>
        <taxon>Bacillota</taxon>
        <taxon>Bacilli</taxon>
        <taxon>Bacillales</taxon>
        <taxon>Paenibacillaceae</taxon>
        <taxon>Cohnella</taxon>
    </lineage>
</organism>
<reference evidence="3 4" key="1">
    <citation type="submission" date="2018-10" db="EMBL/GenBank/DDBJ databases">
        <title>Genome Sequence of Cohnella sp.</title>
        <authorList>
            <person name="Srinivasan S."/>
            <person name="Kim M.K."/>
        </authorList>
    </citation>
    <scope>NUCLEOTIDE SEQUENCE [LARGE SCALE GENOMIC DNA]</scope>
    <source>
        <strain evidence="3 4">18JY8-7</strain>
    </source>
</reference>
<evidence type="ECO:0000259" key="2">
    <source>
        <dbReference type="Pfam" id="PF00582"/>
    </source>
</evidence>
<dbReference type="InterPro" id="IPR006016">
    <property type="entry name" value="UspA"/>
</dbReference>
<proteinExistence type="inferred from homology"/>
<evidence type="ECO:0000313" key="4">
    <source>
        <dbReference type="Proteomes" id="UP000269097"/>
    </source>
</evidence>
<gene>
    <name evidence="3" type="ORF">EAV92_10695</name>
</gene>
<dbReference type="Proteomes" id="UP000269097">
    <property type="component" value="Chromosome"/>
</dbReference>
<comment type="similarity">
    <text evidence="1">Belongs to the universal stress protein A family.</text>
</comment>
<protein>
    <submittedName>
        <fullName evidence="3">Universal stress protein</fullName>
    </submittedName>
</protein>
<dbReference type="PRINTS" id="PR01438">
    <property type="entry name" value="UNVRSLSTRESS"/>
</dbReference>
<dbReference type="KEGG" id="coh:EAV92_10695"/>
<evidence type="ECO:0000313" key="3">
    <source>
        <dbReference type="EMBL" id="AYQ72990.1"/>
    </source>
</evidence>
<dbReference type="InterPro" id="IPR014729">
    <property type="entry name" value="Rossmann-like_a/b/a_fold"/>
</dbReference>
<dbReference type="PIRSF" id="PIRSF006276">
    <property type="entry name" value="UspA"/>
    <property type="match status" value="1"/>
</dbReference>
<dbReference type="InterPro" id="IPR006015">
    <property type="entry name" value="Universal_stress_UspA"/>
</dbReference>
<dbReference type="CDD" id="cd00293">
    <property type="entry name" value="USP-like"/>
    <property type="match status" value="1"/>
</dbReference>
<sequence length="167" mass="18562">MEEGRPNGRLFQFCASQQYKGGTFMIYHHILVAYDGSEAADKALKQAVELTERNMGSKLTVVHVLYRSALSFEGFVGIIPGDYQEKLREYEDALIQKASERISVLSYAEIIVVTGYPATVILETAADRNCDLIVMGSRGLGAFKEWMLGSVSHHVVQHARIPVLVVK</sequence>
<dbReference type="Pfam" id="PF00582">
    <property type="entry name" value="Usp"/>
    <property type="match status" value="1"/>
</dbReference>
<feature type="domain" description="UspA" evidence="2">
    <location>
        <begin position="27"/>
        <end position="167"/>
    </location>
</feature>